<dbReference type="AlphaFoldDB" id="A0A0L0DK96"/>
<dbReference type="STRING" id="461836.A0A0L0DK96"/>
<dbReference type="GeneID" id="25570021"/>
<sequence length="293" mass="31477">MLPMILKGVLSPSERKARAELVLRQVGMGHRLNHYPSMLSGGEQQRVTIARAIGNQPDLLLLDEPTGDLDIVNSNAVVRLLLDLNIDDGITLIMVTHDVNLKAFADRVIWMRDGKISRVEVTPPDRKAAAIAQLDADIAAAAAAAAAVDAESDKPAAGGATSAPTANTPVTYANTTVRMPSYYAPVRHVRTRKGKRRLAKQLALAGVADSELDLPSVGAAPRQQREQRPRPDAGPIHPPADFPIDASSSYSFYSYEEQAEDALVRTAGSWDKQCVDSARQAAMEAAQSRGTPQ</sequence>
<dbReference type="InterPro" id="IPR015854">
    <property type="entry name" value="ABC_transpr_LolD-like"/>
</dbReference>
<reference evidence="3 4" key="1">
    <citation type="submission" date="2010-05" db="EMBL/GenBank/DDBJ databases">
        <title>The Genome Sequence of Thecamonas trahens ATCC 50062.</title>
        <authorList>
            <consortium name="The Broad Institute Genome Sequencing Platform"/>
            <person name="Russ C."/>
            <person name="Cuomo C."/>
            <person name="Shea T."/>
            <person name="Young S.K."/>
            <person name="Zeng Q."/>
            <person name="Koehrsen M."/>
            <person name="Haas B."/>
            <person name="Borodovsky M."/>
            <person name="Guigo R."/>
            <person name="Alvarado L."/>
            <person name="Berlin A."/>
            <person name="Bochicchio J."/>
            <person name="Borenstein D."/>
            <person name="Chapman S."/>
            <person name="Chen Z."/>
            <person name="Freedman E."/>
            <person name="Gellesch M."/>
            <person name="Goldberg J."/>
            <person name="Griggs A."/>
            <person name="Gujja S."/>
            <person name="Heilman E."/>
            <person name="Heiman D."/>
            <person name="Hepburn T."/>
            <person name="Howarth C."/>
            <person name="Jen D."/>
            <person name="Larson L."/>
            <person name="Mehta T."/>
            <person name="Park D."/>
            <person name="Pearson M."/>
            <person name="Roberts A."/>
            <person name="Saif S."/>
            <person name="Shenoy N."/>
            <person name="Sisk P."/>
            <person name="Stolte C."/>
            <person name="Sykes S."/>
            <person name="Thomson T."/>
            <person name="Walk T."/>
            <person name="White J."/>
            <person name="Yandava C."/>
            <person name="Burger G."/>
            <person name="Gray M.W."/>
            <person name="Holland P.W.H."/>
            <person name="King N."/>
            <person name="Lang F.B.F."/>
            <person name="Roger A.J."/>
            <person name="Ruiz-Trillo I."/>
            <person name="Lander E."/>
            <person name="Nusbaum C."/>
        </authorList>
    </citation>
    <scope>NUCLEOTIDE SEQUENCE [LARGE SCALE GENOMIC DNA]</scope>
    <source>
        <strain evidence="3 4">ATCC 50062</strain>
    </source>
</reference>
<protein>
    <recommendedName>
        <fullName evidence="2">ABC transporter domain-containing protein</fullName>
    </recommendedName>
</protein>
<gene>
    <name evidence="3" type="ORF">AMSG_12106</name>
</gene>
<dbReference type="Gene3D" id="3.40.50.300">
    <property type="entry name" value="P-loop containing nucleotide triphosphate hydrolases"/>
    <property type="match status" value="1"/>
</dbReference>
<dbReference type="GO" id="GO:0022857">
    <property type="term" value="F:transmembrane transporter activity"/>
    <property type="evidence" value="ECO:0007669"/>
    <property type="project" value="TreeGrafter"/>
</dbReference>
<dbReference type="PANTHER" id="PTHR24220">
    <property type="entry name" value="IMPORT ATP-BINDING PROTEIN"/>
    <property type="match status" value="1"/>
</dbReference>
<evidence type="ECO:0000313" key="4">
    <source>
        <dbReference type="Proteomes" id="UP000054408"/>
    </source>
</evidence>
<feature type="domain" description="ABC transporter" evidence="2">
    <location>
        <begin position="14"/>
        <end position="66"/>
    </location>
</feature>
<proteinExistence type="predicted"/>
<dbReference type="GO" id="GO:0005524">
    <property type="term" value="F:ATP binding"/>
    <property type="evidence" value="ECO:0007669"/>
    <property type="project" value="InterPro"/>
</dbReference>
<name>A0A0L0DK96_THETB</name>
<dbReference type="PANTHER" id="PTHR24220:SF688">
    <property type="entry name" value="ABC TRANSPORTER H FAMILY MEMBER 2"/>
    <property type="match status" value="1"/>
</dbReference>
<feature type="region of interest" description="Disordered" evidence="1">
    <location>
        <begin position="214"/>
        <end position="243"/>
    </location>
</feature>
<dbReference type="EMBL" id="GL349470">
    <property type="protein sequence ID" value="KNC51788.1"/>
    <property type="molecule type" value="Genomic_DNA"/>
</dbReference>
<evidence type="ECO:0000259" key="2">
    <source>
        <dbReference type="Pfam" id="PF00005"/>
    </source>
</evidence>
<dbReference type="Proteomes" id="UP000054408">
    <property type="component" value="Unassembled WGS sequence"/>
</dbReference>
<dbReference type="GO" id="GO:0005886">
    <property type="term" value="C:plasma membrane"/>
    <property type="evidence" value="ECO:0007669"/>
    <property type="project" value="TreeGrafter"/>
</dbReference>
<dbReference type="RefSeq" id="XP_013755764.1">
    <property type="nucleotide sequence ID" value="XM_013900310.1"/>
</dbReference>
<dbReference type="GO" id="GO:0016887">
    <property type="term" value="F:ATP hydrolysis activity"/>
    <property type="evidence" value="ECO:0007669"/>
    <property type="project" value="InterPro"/>
</dbReference>
<dbReference type="eggNOG" id="KOG0061">
    <property type="taxonomic scope" value="Eukaryota"/>
</dbReference>
<evidence type="ECO:0000256" key="1">
    <source>
        <dbReference type="SAM" id="MobiDB-lite"/>
    </source>
</evidence>
<dbReference type="OrthoDB" id="6500128at2759"/>
<accession>A0A0L0DK96</accession>
<dbReference type="Pfam" id="PF00005">
    <property type="entry name" value="ABC_tran"/>
    <property type="match status" value="1"/>
</dbReference>
<organism evidence="3 4">
    <name type="scientific">Thecamonas trahens ATCC 50062</name>
    <dbReference type="NCBI Taxonomy" id="461836"/>
    <lineage>
        <taxon>Eukaryota</taxon>
        <taxon>Apusozoa</taxon>
        <taxon>Apusomonadida</taxon>
        <taxon>Apusomonadidae</taxon>
        <taxon>Thecamonas</taxon>
    </lineage>
</organism>
<dbReference type="InterPro" id="IPR003439">
    <property type="entry name" value="ABC_transporter-like_ATP-bd"/>
</dbReference>
<dbReference type="SUPFAM" id="SSF52540">
    <property type="entry name" value="P-loop containing nucleoside triphosphate hydrolases"/>
    <property type="match status" value="1"/>
</dbReference>
<dbReference type="InterPro" id="IPR027417">
    <property type="entry name" value="P-loop_NTPase"/>
</dbReference>
<evidence type="ECO:0000313" key="3">
    <source>
        <dbReference type="EMBL" id="KNC51788.1"/>
    </source>
</evidence>
<keyword evidence="4" id="KW-1185">Reference proteome</keyword>